<dbReference type="AlphaFoldDB" id="A0A4Y9XS70"/>
<dbReference type="PANTHER" id="PTHR45418">
    <property type="entry name" value="CANCER/TESTIS ANTIGEN 55"/>
    <property type="match status" value="1"/>
</dbReference>
<dbReference type="CDD" id="cd18038">
    <property type="entry name" value="DEXXQc_Helz-like"/>
    <property type="match status" value="1"/>
</dbReference>
<reference evidence="6 7" key="1">
    <citation type="submission" date="2019-01" db="EMBL/GenBank/DDBJ databases">
        <title>Genome sequencing of the rare red list fungi Fomitopsis rosea.</title>
        <authorList>
            <person name="Buettner E."/>
            <person name="Kellner H."/>
        </authorList>
    </citation>
    <scope>NUCLEOTIDE SEQUENCE [LARGE SCALE GENOMIC DNA]</scope>
    <source>
        <strain evidence="6 7">DSM 105464</strain>
    </source>
</reference>
<dbReference type="PANTHER" id="PTHR45418:SF1">
    <property type="entry name" value="CANCER_TESTIS ANTIGEN 55"/>
    <property type="match status" value="1"/>
</dbReference>
<feature type="domain" description="DNA2/NAM7 helicase helicase" evidence="4">
    <location>
        <begin position="293"/>
        <end position="364"/>
    </location>
</feature>
<evidence type="ECO:0000259" key="4">
    <source>
        <dbReference type="Pfam" id="PF13086"/>
    </source>
</evidence>
<comment type="caution">
    <text evidence="6">The sequence shown here is derived from an EMBL/GenBank/DDBJ whole genome shotgun (WGS) entry which is preliminary data.</text>
</comment>
<dbReference type="InterPro" id="IPR041677">
    <property type="entry name" value="DNA2/NAM7_AAA_11"/>
</dbReference>
<comment type="subcellular location">
    <subcellularLocation>
        <location evidence="1">Cytoplasm</location>
    </subcellularLocation>
</comment>
<dbReference type="GO" id="GO:0003723">
    <property type="term" value="F:RNA binding"/>
    <property type="evidence" value="ECO:0007669"/>
    <property type="project" value="InterPro"/>
</dbReference>
<dbReference type="GO" id="GO:0032574">
    <property type="term" value="F:5'-3' RNA helicase activity"/>
    <property type="evidence" value="ECO:0007669"/>
    <property type="project" value="InterPro"/>
</dbReference>
<dbReference type="GO" id="GO:0005737">
    <property type="term" value="C:cytoplasm"/>
    <property type="evidence" value="ECO:0007669"/>
    <property type="project" value="UniProtKB-SubCell"/>
</dbReference>
<keyword evidence="2" id="KW-0963">Cytoplasm</keyword>
<dbReference type="CDD" id="cd18808">
    <property type="entry name" value="SF1_C_Upf1"/>
    <property type="match status" value="1"/>
</dbReference>
<dbReference type="InterPro" id="IPR027417">
    <property type="entry name" value="P-loop_NTPase"/>
</dbReference>
<evidence type="ECO:0000256" key="1">
    <source>
        <dbReference type="ARBA" id="ARBA00004496"/>
    </source>
</evidence>
<gene>
    <name evidence="6" type="ORF">EVJ58_g9756</name>
</gene>
<proteinExistence type="predicted"/>
<evidence type="ECO:0000256" key="3">
    <source>
        <dbReference type="ARBA" id="ARBA00023158"/>
    </source>
</evidence>
<name>A0A4Y9XS70_9APHY</name>
<evidence type="ECO:0000313" key="6">
    <source>
        <dbReference type="EMBL" id="TFY52895.1"/>
    </source>
</evidence>
<organism evidence="6 7">
    <name type="scientific">Rhodofomes roseus</name>
    <dbReference type="NCBI Taxonomy" id="34475"/>
    <lineage>
        <taxon>Eukaryota</taxon>
        <taxon>Fungi</taxon>
        <taxon>Dikarya</taxon>
        <taxon>Basidiomycota</taxon>
        <taxon>Agaricomycotina</taxon>
        <taxon>Agaricomycetes</taxon>
        <taxon>Polyporales</taxon>
        <taxon>Rhodofomes</taxon>
    </lineage>
</organism>
<feature type="domain" description="DNA2/NAM7 helicase helicase" evidence="4">
    <location>
        <begin position="179"/>
        <end position="248"/>
    </location>
</feature>
<dbReference type="SUPFAM" id="SSF52540">
    <property type="entry name" value="P-loop containing nucleoside triphosphate hydrolases"/>
    <property type="match status" value="1"/>
</dbReference>
<dbReference type="Pfam" id="PF13086">
    <property type="entry name" value="AAA_11"/>
    <property type="match status" value="2"/>
</dbReference>
<dbReference type="EMBL" id="SEKV01000904">
    <property type="protein sequence ID" value="TFY52895.1"/>
    <property type="molecule type" value="Genomic_DNA"/>
</dbReference>
<protein>
    <submittedName>
        <fullName evidence="6">Uncharacterized protein</fullName>
    </submittedName>
</protein>
<evidence type="ECO:0000259" key="5">
    <source>
        <dbReference type="Pfam" id="PF13087"/>
    </source>
</evidence>
<feature type="domain" description="DNA2/NAM7 helicase-like C-terminal" evidence="5">
    <location>
        <begin position="384"/>
        <end position="571"/>
    </location>
</feature>
<dbReference type="Proteomes" id="UP000298390">
    <property type="component" value="Unassembled WGS sequence"/>
</dbReference>
<keyword evidence="3" id="KW-0943">RNA-mediated gene silencing</keyword>
<accession>A0A4Y9XS70</accession>
<dbReference type="STRING" id="34475.A0A4Y9XS70"/>
<evidence type="ECO:0000313" key="7">
    <source>
        <dbReference type="Proteomes" id="UP000298390"/>
    </source>
</evidence>
<evidence type="ECO:0000256" key="2">
    <source>
        <dbReference type="ARBA" id="ARBA00022490"/>
    </source>
</evidence>
<dbReference type="InterPro" id="IPR026122">
    <property type="entry name" value="MOV-10/SDE3_DEXXQ/H-box"/>
</dbReference>
<dbReference type="Pfam" id="PF13087">
    <property type="entry name" value="AAA_12"/>
    <property type="match status" value="1"/>
</dbReference>
<dbReference type="InterPro" id="IPR047187">
    <property type="entry name" value="SF1_C_Upf1"/>
</dbReference>
<sequence>MLSFALYFTSRNGNRGSRIIHVLIGLSLIVTIRIDLQRNVICSTTLAPERDHYSLCIPVWETEVPGVKVNGTLHVRKRDGDNVWHRATFNRARIPHTVALRFHDGSFECDPPHELVDVMFELDGTPWRRRHRANNLTRKAAHQRRLLFPDIDYILGLRRLTDAEIDTIDLEEDNSLLSNREQKETIAKIVTEPPGSVPFIIFGPPGTGKTLTVAKAALQLLKRKPDVRLLMCAPTNEAADLLAYKMMELGPTQLFRLNAPGRPVDSDTKLRAALKDFSVTKDDKYGIPDLDRLQSYRVVVATCASAAIPYFLQIERGWFTHIFVDEASQCTEPDTMIPLKLLADQKTNIILAGDFKQLGPVIHSSLASDFGLKHSYMERLSDLPIYDLKDYGGVTIIKLLNHFRSHPAIIGFSNQHFYDNELKLCGDEAITHSMLDSDVLDGLNPKFPVVFHAVKGREVQKGHSPSYFNMPEAMLVSRYCEMLINDTNCPITAQEIGIISPYSAQCHKIRALLKQSPMDTDALRIGSTEQFQGQDYRVIIISTVRSNQKRADRDIRQRLGFVADPRRFNGAYNLQKSESSLDASLTGCPVATTRARSLLVVIGDPDVLALDDVWREFMVYVKANGGWRGKVVSWSYGNGCNAGFEGETGGEGAVDQ</sequence>
<dbReference type="InterPro" id="IPR041679">
    <property type="entry name" value="DNA2/NAM7-like_C"/>
</dbReference>
<dbReference type="GO" id="GO:0031047">
    <property type="term" value="P:regulatory ncRNA-mediated gene silencing"/>
    <property type="evidence" value="ECO:0007669"/>
    <property type="project" value="UniProtKB-KW"/>
</dbReference>
<dbReference type="Gene3D" id="3.40.50.300">
    <property type="entry name" value="P-loop containing nucleotide triphosphate hydrolases"/>
    <property type="match status" value="2"/>
</dbReference>